<evidence type="ECO:0000313" key="3">
    <source>
        <dbReference type="EMBL" id="SCF28726.1"/>
    </source>
</evidence>
<accession>A0A1C4Z734</accession>
<dbReference type="InterPro" id="IPR029063">
    <property type="entry name" value="SAM-dependent_MTases_sf"/>
</dbReference>
<feature type="region of interest" description="Disordered" evidence="1">
    <location>
        <begin position="1"/>
        <end position="28"/>
    </location>
</feature>
<dbReference type="GO" id="GO:0032259">
    <property type="term" value="P:methylation"/>
    <property type="evidence" value="ECO:0007669"/>
    <property type="project" value="UniProtKB-KW"/>
</dbReference>
<feature type="domain" description="Methyltransferase" evidence="2">
    <location>
        <begin position="75"/>
        <end position="196"/>
    </location>
</feature>
<keyword evidence="3" id="KW-0808">Transferase</keyword>
<reference evidence="4" key="1">
    <citation type="submission" date="2016-06" db="EMBL/GenBank/DDBJ databases">
        <authorList>
            <person name="Varghese N."/>
            <person name="Submissions Spin"/>
        </authorList>
    </citation>
    <scope>NUCLEOTIDE SEQUENCE [LARGE SCALE GENOMIC DNA]</scope>
    <source>
        <strain evidence="4">DSM 43168</strain>
    </source>
</reference>
<dbReference type="GO" id="GO:0008168">
    <property type="term" value="F:methyltransferase activity"/>
    <property type="evidence" value="ECO:0007669"/>
    <property type="project" value="UniProtKB-KW"/>
</dbReference>
<organism evidence="3 4">
    <name type="scientific">Micromonospora carbonacea</name>
    <dbReference type="NCBI Taxonomy" id="47853"/>
    <lineage>
        <taxon>Bacteria</taxon>
        <taxon>Bacillati</taxon>
        <taxon>Actinomycetota</taxon>
        <taxon>Actinomycetes</taxon>
        <taxon>Micromonosporales</taxon>
        <taxon>Micromonosporaceae</taxon>
        <taxon>Micromonospora</taxon>
    </lineage>
</organism>
<evidence type="ECO:0000259" key="2">
    <source>
        <dbReference type="Pfam" id="PF12147"/>
    </source>
</evidence>
<dbReference type="EMBL" id="FMCT01000007">
    <property type="protein sequence ID" value="SCF28726.1"/>
    <property type="molecule type" value="Genomic_DNA"/>
</dbReference>
<name>A0A1C4Z734_9ACTN</name>
<keyword evidence="3" id="KW-0489">Methyltransferase</keyword>
<dbReference type="AlphaFoldDB" id="A0A1C4Z734"/>
<gene>
    <name evidence="3" type="ORF">GA0070563_107321</name>
</gene>
<dbReference type="Gene3D" id="3.40.50.150">
    <property type="entry name" value="Vaccinia Virus protein VP39"/>
    <property type="match status" value="1"/>
</dbReference>
<dbReference type="STRING" id="47853.TK50_02040"/>
<evidence type="ECO:0000256" key="1">
    <source>
        <dbReference type="SAM" id="MobiDB-lite"/>
    </source>
</evidence>
<evidence type="ECO:0000313" key="4">
    <source>
        <dbReference type="Proteomes" id="UP000183585"/>
    </source>
</evidence>
<sequence length="247" mass="26420">MPIRMNVSVRPDRPRTPRPGAGLLPTGRQAGRLDRMTTGTDWRAWHEPYADEDSPLSRRLRLVCGAITSWLDERPGEPLRVVSSCAGQGHDLVGALAGRADAARVSATLLEYDPGNVTAARAAAARAGLANVAVRRADAGRLSSYAQAVPADLVLMAGVFGNVDDHDVRRTVAALPQLCAAGATVIWTRTRRAPDLTPALRGWLRDSGFAERAFHAPDGVLFSVGVHRFTGTPRPLAASGTLFTFVR</sequence>
<keyword evidence="4" id="KW-1185">Reference proteome</keyword>
<dbReference type="Pfam" id="PF12147">
    <property type="entry name" value="Methyltransf_20"/>
    <property type="match status" value="1"/>
</dbReference>
<dbReference type="Proteomes" id="UP000183585">
    <property type="component" value="Unassembled WGS sequence"/>
</dbReference>
<proteinExistence type="predicted"/>
<dbReference type="InterPro" id="IPR022744">
    <property type="entry name" value="MeTrfase_dom_put"/>
</dbReference>
<dbReference type="SUPFAM" id="SSF53335">
    <property type="entry name" value="S-adenosyl-L-methionine-dependent methyltransferases"/>
    <property type="match status" value="1"/>
</dbReference>
<protein>
    <submittedName>
        <fullName evidence="3">Putative methyltransferase</fullName>
    </submittedName>
</protein>